<keyword evidence="1" id="KW-0472">Membrane</keyword>
<dbReference type="EMBL" id="VFJB01000010">
    <property type="protein sequence ID" value="KAA0256814.1"/>
    <property type="molecule type" value="Genomic_DNA"/>
</dbReference>
<evidence type="ECO:0000313" key="3">
    <source>
        <dbReference type="Proteomes" id="UP000322876"/>
    </source>
</evidence>
<dbReference type="Proteomes" id="UP000322876">
    <property type="component" value="Unassembled WGS sequence"/>
</dbReference>
<evidence type="ECO:0008006" key="4">
    <source>
        <dbReference type="Google" id="ProtNLM"/>
    </source>
</evidence>
<proteinExistence type="predicted"/>
<accession>A0A5A8EZM1</accession>
<keyword evidence="3" id="KW-1185">Reference proteome</keyword>
<gene>
    <name evidence="2" type="ORF">FHQ18_11840</name>
</gene>
<dbReference type="InterPro" id="IPR036249">
    <property type="entry name" value="Thioredoxin-like_sf"/>
</dbReference>
<comment type="caution">
    <text evidence="2">The sequence shown here is derived from an EMBL/GenBank/DDBJ whole genome shotgun (WGS) entry which is preliminary data.</text>
</comment>
<name>A0A5A8EZM1_9BACT</name>
<sequence length="172" mass="20513">MRGARFFSGKNILVFILVAYAFYYLYKYRQNDPPPLYSVIPNFEVKTLDGNSFNLYDVKLKKMIIFLNKRNIFSTFYKKNLAGIVYLAEKENVYLMVFIKTRQNKYSLLKYVSDKSYKLIEKHLYLTNIKNVEKIFGINSWPFLVILDEKNRLIYASKVPVMKEIKRILRGE</sequence>
<dbReference type="RefSeq" id="WP_149267394.1">
    <property type="nucleotide sequence ID" value="NZ_VFJB01000010.1"/>
</dbReference>
<keyword evidence="1" id="KW-1133">Transmembrane helix</keyword>
<evidence type="ECO:0000256" key="1">
    <source>
        <dbReference type="SAM" id="Phobius"/>
    </source>
</evidence>
<organism evidence="2 3">
    <name type="scientific">Deferribacter autotrophicus</name>
    <dbReference type="NCBI Taxonomy" id="500465"/>
    <lineage>
        <taxon>Bacteria</taxon>
        <taxon>Pseudomonadati</taxon>
        <taxon>Deferribacterota</taxon>
        <taxon>Deferribacteres</taxon>
        <taxon>Deferribacterales</taxon>
        <taxon>Deferribacteraceae</taxon>
        <taxon>Deferribacter</taxon>
    </lineage>
</organism>
<keyword evidence="1" id="KW-0812">Transmembrane</keyword>
<protein>
    <recommendedName>
        <fullName evidence="4">Redoxin domain-containing protein</fullName>
    </recommendedName>
</protein>
<evidence type="ECO:0000313" key="2">
    <source>
        <dbReference type="EMBL" id="KAA0256814.1"/>
    </source>
</evidence>
<dbReference type="Gene3D" id="3.40.30.10">
    <property type="entry name" value="Glutaredoxin"/>
    <property type="match status" value="1"/>
</dbReference>
<dbReference type="AlphaFoldDB" id="A0A5A8EZM1"/>
<feature type="transmembrane region" description="Helical" evidence="1">
    <location>
        <begin position="7"/>
        <end position="26"/>
    </location>
</feature>
<dbReference type="OrthoDB" id="9815205at2"/>
<dbReference type="SUPFAM" id="SSF52833">
    <property type="entry name" value="Thioredoxin-like"/>
    <property type="match status" value="1"/>
</dbReference>
<reference evidence="2 3" key="1">
    <citation type="submission" date="2019-06" db="EMBL/GenBank/DDBJ databases">
        <title>Genomic insights into carbon and energy metabolism of Deferribacter autotrophicus revealed new metabolic traits in the phylum Deferribacteres.</title>
        <authorList>
            <person name="Slobodkin A.I."/>
            <person name="Slobodkina G.B."/>
            <person name="Allioux M."/>
            <person name="Alain K."/>
            <person name="Jebbar M."/>
            <person name="Shadrin V."/>
            <person name="Kublanov I.V."/>
            <person name="Toshchakov S.V."/>
            <person name="Bonch-Osmolovskaya E.A."/>
        </authorList>
    </citation>
    <scope>NUCLEOTIDE SEQUENCE [LARGE SCALE GENOMIC DNA]</scope>
    <source>
        <strain evidence="2 3">SL50</strain>
    </source>
</reference>